<dbReference type="PROSITE" id="PS50280">
    <property type="entry name" value="SET"/>
    <property type="match status" value="1"/>
</dbReference>
<dbReference type="GO" id="GO:0062122">
    <property type="term" value="F:histone H3K37 methyltransferase activity"/>
    <property type="evidence" value="ECO:0007669"/>
    <property type="project" value="InterPro"/>
</dbReference>
<dbReference type="Pfam" id="PF00856">
    <property type="entry name" value="SET"/>
    <property type="match status" value="1"/>
</dbReference>
<comment type="caution">
    <text evidence="2">The sequence shown here is derived from an EMBL/GenBank/DDBJ whole genome shotgun (WGS) entry which is preliminary data.</text>
</comment>
<accession>A0A059G734</accession>
<dbReference type="OrthoDB" id="9790349at2"/>
<dbReference type="RefSeq" id="WP_035537865.1">
    <property type="nucleotide sequence ID" value="NZ_ARYL01000012.1"/>
</dbReference>
<dbReference type="AlphaFoldDB" id="A0A059G734"/>
<keyword evidence="3" id="KW-1185">Reference proteome</keyword>
<gene>
    <name evidence="2" type="ORF">HOC_09404</name>
</gene>
<evidence type="ECO:0000259" key="1">
    <source>
        <dbReference type="PROSITE" id="PS50280"/>
    </source>
</evidence>
<dbReference type="Gene3D" id="2.170.270.10">
    <property type="entry name" value="SET domain"/>
    <property type="match status" value="1"/>
</dbReference>
<name>A0A059G734_9PROT</name>
<dbReference type="STRING" id="1280953.HOC_09404"/>
<dbReference type="SUPFAM" id="SSF82199">
    <property type="entry name" value="SET domain"/>
    <property type="match status" value="1"/>
</dbReference>
<dbReference type="InterPro" id="IPR009207">
    <property type="entry name" value="SET7_MeTrfase"/>
</dbReference>
<dbReference type="InterPro" id="IPR046341">
    <property type="entry name" value="SET_dom_sf"/>
</dbReference>
<dbReference type="Proteomes" id="UP000024942">
    <property type="component" value="Unassembled WGS sequence"/>
</dbReference>
<dbReference type="EMBL" id="ARYL01000012">
    <property type="protein sequence ID" value="KDA02652.1"/>
    <property type="molecule type" value="Genomic_DNA"/>
</dbReference>
<organism evidence="2 3">
    <name type="scientific">Hyphomonas oceanitis SCH89</name>
    <dbReference type="NCBI Taxonomy" id="1280953"/>
    <lineage>
        <taxon>Bacteria</taxon>
        <taxon>Pseudomonadati</taxon>
        <taxon>Pseudomonadota</taxon>
        <taxon>Alphaproteobacteria</taxon>
        <taxon>Hyphomonadales</taxon>
        <taxon>Hyphomonadaceae</taxon>
        <taxon>Hyphomonas</taxon>
    </lineage>
</organism>
<sequence length="127" mass="13756">MPHPAQASFVEVKTSPFHGRGLFAVAPISGGQTIAVYPLLVLSHEDTATVRSTLLHHYVFYVDETEDGTMRAAVAFGEISMCNHSPQANADFVVDGAAQTVTLSARHALQPGDEILIDYEEFAEEII</sequence>
<dbReference type="eggNOG" id="COG2940">
    <property type="taxonomic scope" value="Bacteria"/>
</dbReference>
<evidence type="ECO:0000313" key="3">
    <source>
        <dbReference type="Proteomes" id="UP000024942"/>
    </source>
</evidence>
<dbReference type="SMART" id="SM00317">
    <property type="entry name" value="SET"/>
    <property type="match status" value="1"/>
</dbReference>
<reference evidence="2 3" key="1">
    <citation type="journal article" date="2014" name="Antonie Van Leeuwenhoek">
        <title>Hyphomonas beringensis sp. nov. and Hyphomonas chukchiensis sp. nov., isolated from surface seawater of the Bering Sea and Chukchi Sea.</title>
        <authorList>
            <person name="Li C."/>
            <person name="Lai Q."/>
            <person name="Li G."/>
            <person name="Dong C."/>
            <person name="Wang J."/>
            <person name="Liao Y."/>
            <person name="Shao Z."/>
        </authorList>
    </citation>
    <scope>NUCLEOTIDE SEQUENCE [LARGE SCALE GENOMIC DNA]</scope>
    <source>
        <strain evidence="2 3">SCH89</strain>
    </source>
</reference>
<proteinExistence type="predicted"/>
<dbReference type="InterPro" id="IPR001214">
    <property type="entry name" value="SET_dom"/>
</dbReference>
<feature type="domain" description="SET" evidence="1">
    <location>
        <begin position="8"/>
        <end position="120"/>
    </location>
</feature>
<dbReference type="PATRIC" id="fig|1280953.3.peg.1898"/>
<protein>
    <submittedName>
        <fullName evidence="2">SET domain-containing protein</fullName>
    </submittedName>
</protein>
<evidence type="ECO:0000313" key="2">
    <source>
        <dbReference type="EMBL" id="KDA02652.1"/>
    </source>
</evidence>
<dbReference type="PIRSF" id="PIRSF022536">
    <property type="entry name" value="A612L_SET"/>
    <property type="match status" value="1"/>
</dbReference>